<sequence length="76" mass="9124">MEYLMMQAEMDTPVQNPKESVQSQTEASETKLHYLTEVNEQMFQQNLRLREYLEHCIYNGTVPTHGNYYHILREDK</sequence>
<evidence type="ECO:0000256" key="1">
    <source>
        <dbReference type="SAM" id="MobiDB-lite"/>
    </source>
</evidence>
<feature type="region of interest" description="Disordered" evidence="1">
    <location>
        <begin position="1"/>
        <end position="28"/>
    </location>
</feature>
<evidence type="ECO:0000313" key="3">
    <source>
        <dbReference type="Proteomes" id="UP001597178"/>
    </source>
</evidence>
<organism evidence="2 3">
    <name type="scientific">Lentibacillus salinarum</name>
    <dbReference type="NCBI Taxonomy" id="446820"/>
    <lineage>
        <taxon>Bacteria</taxon>
        <taxon>Bacillati</taxon>
        <taxon>Bacillota</taxon>
        <taxon>Bacilli</taxon>
        <taxon>Bacillales</taxon>
        <taxon>Bacillaceae</taxon>
        <taxon>Lentibacillus</taxon>
    </lineage>
</organism>
<keyword evidence="3" id="KW-1185">Reference proteome</keyword>
<feature type="compositionally biased region" description="Polar residues" evidence="1">
    <location>
        <begin position="13"/>
        <end position="27"/>
    </location>
</feature>
<dbReference type="Proteomes" id="UP001597178">
    <property type="component" value="Unassembled WGS sequence"/>
</dbReference>
<comment type="caution">
    <text evidence="2">The sequence shown here is derived from an EMBL/GenBank/DDBJ whole genome shotgun (WGS) entry which is preliminary data.</text>
</comment>
<name>A0ABW3ZPQ3_9BACI</name>
<dbReference type="EMBL" id="JBHTNH010000001">
    <property type="protein sequence ID" value="MFD1360168.1"/>
    <property type="molecule type" value="Genomic_DNA"/>
</dbReference>
<gene>
    <name evidence="2" type="ORF">ACFQ4A_00590</name>
</gene>
<reference evidence="3" key="1">
    <citation type="journal article" date="2019" name="Int. J. Syst. Evol. Microbiol.">
        <title>The Global Catalogue of Microorganisms (GCM) 10K type strain sequencing project: providing services to taxonomists for standard genome sequencing and annotation.</title>
        <authorList>
            <consortium name="The Broad Institute Genomics Platform"/>
            <consortium name="The Broad Institute Genome Sequencing Center for Infectious Disease"/>
            <person name="Wu L."/>
            <person name="Ma J."/>
        </authorList>
    </citation>
    <scope>NUCLEOTIDE SEQUENCE [LARGE SCALE GENOMIC DNA]</scope>
    <source>
        <strain evidence="3">CCUG 54822</strain>
    </source>
</reference>
<proteinExistence type="predicted"/>
<protein>
    <submittedName>
        <fullName evidence="2">Uncharacterized protein</fullName>
    </submittedName>
</protein>
<accession>A0ABW3ZPQ3</accession>
<evidence type="ECO:0000313" key="2">
    <source>
        <dbReference type="EMBL" id="MFD1360168.1"/>
    </source>
</evidence>